<evidence type="ECO:0000256" key="5">
    <source>
        <dbReference type="ARBA" id="ARBA00022989"/>
    </source>
</evidence>
<feature type="transmembrane region" description="Helical" evidence="7">
    <location>
        <begin position="59"/>
        <end position="77"/>
    </location>
</feature>
<dbReference type="Proteomes" id="UP001598112">
    <property type="component" value="Unassembled WGS sequence"/>
</dbReference>
<reference evidence="9 10" key="1">
    <citation type="submission" date="2024-03" db="EMBL/GenBank/DDBJ databases">
        <title>Aquirufa genome sequencing.</title>
        <authorList>
            <person name="Pitt A."/>
            <person name="Hahn M.W."/>
        </authorList>
    </citation>
    <scope>NUCLEOTIDE SEQUENCE [LARGE SCALE GENOMIC DNA]</scope>
    <source>
        <strain evidence="9 10">KTFRIE-69F</strain>
    </source>
</reference>
<dbReference type="InterPro" id="IPR007353">
    <property type="entry name" value="DUF421"/>
</dbReference>
<dbReference type="PANTHER" id="PTHR34582:SF6">
    <property type="entry name" value="UPF0702 TRANSMEMBRANE PROTEIN YCAP"/>
    <property type="match status" value="1"/>
</dbReference>
<dbReference type="Pfam" id="PF04239">
    <property type="entry name" value="DUF421"/>
    <property type="match status" value="1"/>
</dbReference>
<keyword evidence="3" id="KW-1003">Cell membrane</keyword>
<gene>
    <name evidence="9" type="ORF">SKC35_02490</name>
</gene>
<organism evidence="9 10">
    <name type="scientific">Aquirufa originis</name>
    <dbReference type="NCBI Taxonomy" id="3096514"/>
    <lineage>
        <taxon>Bacteria</taxon>
        <taxon>Pseudomonadati</taxon>
        <taxon>Bacteroidota</taxon>
        <taxon>Cytophagia</taxon>
        <taxon>Cytophagales</taxon>
        <taxon>Flectobacillaceae</taxon>
        <taxon>Aquirufa</taxon>
    </lineage>
</organism>
<keyword evidence="6 7" id="KW-0472">Membrane</keyword>
<keyword evidence="5 7" id="KW-1133">Transmembrane helix</keyword>
<evidence type="ECO:0000256" key="3">
    <source>
        <dbReference type="ARBA" id="ARBA00022475"/>
    </source>
</evidence>
<evidence type="ECO:0000256" key="4">
    <source>
        <dbReference type="ARBA" id="ARBA00022692"/>
    </source>
</evidence>
<dbReference type="EMBL" id="JBBKXY010000001">
    <property type="protein sequence ID" value="MFD3292547.1"/>
    <property type="molecule type" value="Genomic_DNA"/>
</dbReference>
<proteinExistence type="inferred from homology"/>
<dbReference type="RefSeq" id="WP_377977908.1">
    <property type="nucleotide sequence ID" value="NZ_JBBKXY010000001.1"/>
</dbReference>
<sequence>MMEGYVIIALKSIAVYVFIVTAIRVFGKKEFAQLSVVDVVFILLISNSVQTAMVGNDTSLEGGLVAALALFIMNYAFKWVTNNSTKISKAIDGEPILLIYDGVVKENGLKDASITIEQLKAVVREHGVEEIAEVNLAIFEVDGNISVLSDNYRNLTKRKRKGHRILGQNTA</sequence>
<name>A0ABW6D6A2_9BACT</name>
<comment type="similarity">
    <text evidence="2">Belongs to the UPF0702 family.</text>
</comment>
<comment type="subcellular location">
    <subcellularLocation>
        <location evidence="1">Cell membrane</location>
        <topology evidence="1">Multi-pass membrane protein</topology>
    </subcellularLocation>
</comment>
<accession>A0ABW6D6A2</accession>
<evidence type="ECO:0000259" key="8">
    <source>
        <dbReference type="Pfam" id="PF04239"/>
    </source>
</evidence>
<feature type="domain" description="YetF C-terminal" evidence="8">
    <location>
        <begin position="83"/>
        <end position="151"/>
    </location>
</feature>
<evidence type="ECO:0000313" key="9">
    <source>
        <dbReference type="EMBL" id="MFD3292547.1"/>
    </source>
</evidence>
<comment type="caution">
    <text evidence="9">The sequence shown here is derived from an EMBL/GenBank/DDBJ whole genome shotgun (WGS) entry which is preliminary data.</text>
</comment>
<dbReference type="Gene3D" id="3.30.240.20">
    <property type="entry name" value="bsu07140 like domains"/>
    <property type="match status" value="1"/>
</dbReference>
<feature type="transmembrane region" description="Helical" evidence="7">
    <location>
        <begin position="6"/>
        <end position="27"/>
    </location>
</feature>
<evidence type="ECO:0000256" key="6">
    <source>
        <dbReference type="ARBA" id="ARBA00023136"/>
    </source>
</evidence>
<protein>
    <submittedName>
        <fullName evidence="9">YetF domain-containing protein</fullName>
    </submittedName>
</protein>
<evidence type="ECO:0000256" key="7">
    <source>
        <dbReference type="SAM" id="Phobius"/>
    </source>
</evidence>
<evidence type="ECO:0000256" key="2">
    <source>
        <dbReference type="ARBA" id="ARBA00006448"/>
    </source>
</evidence>
<feature type="transmembrane region" description="Helical" evidence="7">
    <location>
        <begin position="34"/>
        <end position="53"/>
    </location>
</feature>
<evidence type="ECO:0000313" key="10">
    <source>
        <dbReference type="Proteomes" id="UP001598112"/>
    </source>
</evidence>
<dbReference type="InterPro" id="IPR023090">
    <property type="entry name" value="UPF0702_alpha/beta_dom_sf"/>
</dbReference>
<keyword evidence="10" id="KW-1185">Reference proteome</keyword>
<keyword evidence="4 7" id="KW-0812">Transmembrane</keyword>
<evidence type="ECO:0000256" key="1">
    <source>
        <dbReference type="ARBA" id="ARBA00004651"/>
    </source>
</evidence>
<dbReference type="PANTHER" id="PTHR34582">
    <property type="entry name" value="UPF0702 TRANSMEMBRANE PROTEIN YCAP"/>
    <property type="match status" value="1"/>
</dbReference>